<dbReference type="SUPFAM" id="SSF54427">
    <property type="entry name" value="NTF2-like"/>
    <property type="match status" value="1"/>
</dbReference>
<dbReference type="RefSeq" id="WP_255328139.1">
    <property type="nucleotide sequence ID" value="NZ_JAKZEU010000001.1"/>
</dbReference>
<dbReference type="PIRSF" id="PIRSF031890">
    <property type="entry name" value="UCP031890_transporter_Tim44"/>
    <property type="match status" value="1"/>
</dbReference>
<gene>
    <name evidence="2" type="ORF">MLD63_01875</name>
</gene>
<dbReference type="InterPro" id="IPR032710">
    <property type="entry name" value="NTF2-like_dom_sf"/>
</dbReference>
<dbReference type="SMART" id="SM00978">
    <property type="entry name" value="Tim44"/>
    <property type="match status" value="1"/>
</dbReference>
<dbReference type="PANTHER" id="PTHR41542:SF1">
    <property type="entry name" value="BLL5807 PROTEIN"/>
    <property type="match status" value="1"/>
</dbReference>
<keyword evidence="3" id="KW-1185">Reference proteome</keyword>
<evidence type="ECO:0000313" key="2">
    <source>
        <dbReference type="EMBL" id="MCQ0969184.1"/>
    </source>
</evidence>
<protein>
    <submittedName>
        <fullName evidence="2">Tim44/TimA family putative adaptor protein</fullName>
    </submittedName>
</protein>
<organism evidence="2 3">
    <name type="scientific">Paracoccus albicereus</name>
    <dbReference type="NCBI Taxonomy" id="2922394"/>
    <lineage>
        <taxon>Bacteria</taxon>
        <taxon>Pseudomonadati</taxon>
        <taxon>Pseudomonadota</taxon>
        <taxon>Alphaproteobacteria</taxon>
        <taxon>Rhodobacterales</taxon>
        <taxon>Paracoccaceae</taxon>
        <taxon>Paracoccus</taxon>
    </lineage>
</organism>
<sequence length="220" mass="24026">MSNPTIQLLVLAAIAIFLILRLRNVLGTRDGFEQPQQPEAQQSANRQRFEVIEGRQDGPDADIADHAEAGSPTALALEKMKSIEPSFNVGSFLGGAKSAYEMILMAFERGDLSEVRPFLTDEVAAAFQSVIDDRKARGHTVEAQFLGVRETALSSAEFDDASSEGELTVRFVGEMIAATKDADGNVVEGDPKAPRKQRDIWTFGREMGQDDPNWRLVATG</sequence>
<accession>A0ABT1MN30</accession>
<dbReference type="InterPro" id="IPR007379">
    <property type="entry name" value="Tim44-like_dom"/>
</dbReference>
<dbReference type="PANTHER" id="PTHR41542">
    <property type="entry name" value="BLL5807 PROTEIN"/>
    <property type="match status" value="1"/>
</dbReference>
<evidence type="ECO:0000313" key="3">
    <source>
        <dbReference type="Proteomes" id="UP001203945"/>
    </source>
</evidence>
<dbReference type="Proteomes" id="UP001203945">
    <property type="component" value="Unassembled WGS sequence"/>
</dbReference>
<dbReference type="Pfam" id="PF04280">
    <property type="entry name" value="Tim44"/>
    <property type="match status" value="1"/>
</dbReference>
<reference evidence="2 3" key="1">
    <citation type="submission" date="2022-03" db="EMBL/GenBank/DDBJ databases">
        <authorList>
            <person name="He Y."/>
        </authorList>
    </citation>
    <scope>NUCLEOTIDE SEQUENCE [LARGE SCALE GENOMIC DNA]</scope>
    <source>
        <strain evidence="2 3">TK19116</strain>
        <plasmid evidence="2">unnamed1</plasmid>
    </source>
</reference>
<dbReference type="InterPro" id="IPR016985">
    <property type="entry name" value="UCP031890_Tim44-rel"/>
</dbReference>
<dbReference type="Gene3D" id="3.10.450.240">
    <property type="match status" value="1"/>
</dbReference>
<name>A0ABT1MN30_9RHOB</name>
<geneLocation type="plasmid" evidence="2">
    <name>unnamed1</name>
</geneLocation>
<evidence type="ECO:0000259" key="1">
    <source>
        <dbReference type="SMART" id="SM00978"/>
    </source>
</evidence>
<keyword evidence="2" id="KW-0614">Plasmid</keyword>
<feature type="domain" description="Tim44-like" evidence="1">
    <location>
        <begin position="73"/>
        <end position="220"/>
    </location>
</feature>
<comment type="caution">
    <text evidence="2">The sequence shown here is derived from an EMBL/GenBank/DDBJ whole genome shotgun (WGS) entry which is preliminary data.</text>
</comment>
<proteinExistence type="predicted"/>
<dbReference type="EMBL" id="JAKZEU010000001">
    <property type="protein sequence ID" value="MCQ0969184.1"/>
    <property type="molecule type" value="Genomic_DNA"/>
</dbReference>
<dbReference type="NCBIfam" id="NF033779">
    <property type="entry name" value="Tim44_TimA_adap"/>
    <property type="match status" value="1"/>
</dbReference>